<dbReference type="Gene3D" id="3.60.21.10">
    <property type="match status" value="1"/>
</dbReference>
<dbReference type="SUPFAM" id="SSF55816">
    <property type="entry name" value="5'-nucleotidase (syn. UDP-sugar hydrolase), C-terminal domain"/>
    <property type="match status" value="1"/>
</dbReference>
<dbReference type="InterPro" id="IPR006179">
    <property type="entry name" value="5_nucleotidase/apyrase"/>
</dbReference>
<comment type="similarity">
    <text evidence="2">Belongs to the 5'-nucleotidase family.</text>
</comment>
<evidence type="ECO:0000259" key="4">
    <source>
        <dbReference type="Pfam" id="PF02872"/>
    </source>
</evidence>
<feature type="domain" description="5'-Nucleotidase C-terminal" evidence="4">
    <location>
        <begin position="330"/>
        <end position="470"/>
    </location>
</feature>
<keyword evidence="1 2" id="KW-0732">Signal</keyword>
<dbReference type="PANTHER" id="PTHR11575:SF24">
    <property type="entry name" value="5'-NUCLEOTIDASE"/>
    <property type="match status" value="1"/>
</dbReference>
<dbReference type="GO" id="GO:0016787">
    <property type="term" value="F:hydrolase activity"/>
    <property type="evidence" value="ECO:0007669"/>
    <property type="project" value="UniProtKB-KW"/>
</dbReference>
<evidence type="ECO:0000256" key="1">
    <source>
        <dbReference type="ARBA" id="ARBA00022729"/>
    </source>
</evidence>
<keyword evidence="6" id="KW-1185">Reference proteome</keyword>
<dbReference type="Gene3D" id="3.90.780.10">
    <property type="entry name" value="5'-Nucleotidase, C-terminal domain"/>
    <property type="match status" value="1"/>
</dbReference>
<reference evidence="5 6" key="1">
    <citation type="submission" date="2019-03" db="EMBL/GenBank/DDBJ databases">
        <title>Genomic Encyclopedia of Type Strains, Phase IV (KMG-IV): sequencing the most valuable type-strain genomes for metagenomic binning, comparative biology and taxonomic classification.</title>
        <authorList>
            <person name="Goeker M."/>
        </authorList>
    </citation>
    <scope>NUCLEOTIDE SEQUENCE [LARGE SCALE GENOMIC DNA]</scope>
    <source>
        <strain evidence="5 6">DSM 25903</strain>
    </source>
</reference>
<dbReference type="PANTHER" id="PTHR11575">
    <property type="entry name" value="5'-NUCLEOTIDASE-RELATED"/>
    <property type="match status" value="1"/>
</dbReference>
<comment type="caution">
    <text evidence="5">The sequence shown here is derived from an EMBL/GenBank/DDBJ whole genome shotgun (WGS) entry which is preliminary data.</text>
</comment>
<accession>A0A4R7BX22</accession>
<proteinExistence type="inferred from homology"/>
<feature type="signal peptide" evidence="2">
    <location>
        <begin position="1"/>
        <end position="27"/>
    </location>
</feature>
<gene>
    <name evidence="5" type="ORF">EV668_2891</name>
</gene>
<evidence type="ECO:0000313" key="5">
    <source>
        <dbReference type="EMBL" id="TDR90053.1"/>
    </source>
</evidence>
<protein>
    <submittedName>
        <fullName evidence="5">2',3'-cyclic-nucleotide 2'-phosphodiesterase (5'-nucleotidase family)</fullName>
    </submittedName>
</protein>
<dbReference type="RefSeq" id="WP_245513179.1">
    <property type="nucleotide sequence ID" value="NZ_SNZR01000013.1"/>
</dbReference>
<dbReference type="EMBL" id="SNZR01000013">
    <property type="protein sequence ID" value="TDR90053.1"/>
    <property type="molecule type" value="Genomic_DNA"/>
</dbReference>
<dbReference type="PRINTS" id="PR01607">
    <property type="entry name" value="APYRASEFAMLY"/>
</dbReference>
<dbReference type="InterPro" id="IPR029052">
    <property type="entry name" value="Metallo-depent_PP-like"/>
</dbReference>
<dbReference type="SUPFAM" id="SSF56300">
    <property type="entry name" value="Metallo-dependent phosphatases"/>
    <property type="match status" value="1"/>
</dbReference>
<keyword evidence="2" id="KW-0378">Hydrolase</keyword>
<feature type="domain" description="Calcineurin-like phosphoesterase" evidence="3">
    <location>
        <begin position="41"/>
        <end position="238"/>
    </location>
</feature>
<dbReference type="InterPro" id="IPR008334">
    <property type="entry name" value="5'-Nucleotdase_C"/>
</dbReference>
<evidence type="ECO:0000313" key="6">
    <source>
        <dbReference type="Proteomes" id="UP000295122"/>
    </source>
</evidence>
<dbReference type="Pfam" id="PF02872">
    <property type="entry name" value="5_nucleotid_C"/>
    <property type="match status" value="1"/>
</dbReference>
<dbReference type="GO" id="GO:0000166">
    <property type="term" value="F:nucleotide binding"/>
    <property type="evidence" value="ECO:0007669"/>
    <property type="project" value="UniProtKB-KW"/>
</dbReference>
<dbReference type="InterPro" id="IPR004843">
    <property type="entry name" value="Calcineurin-like_PHP"/>
</dbReference>
<dbReference type="AlphaFoldDB" id="A0A4R7BX22"/>
<feature type="chain" id="PRO_5021040537" evidence="2">
    <location>
        <begin position="28"/>
        <end position="510"/>
    </location>
</feature>
<evidence type="ECO:0000256" key="2">
    <source>
        <dbReference type="RuleBase" id="RU362119"/>
    </source>
</evidence>
<evidence type="ECO:0000259" key="3">
    <source>
        <dbReference type="Pfam" id="PF00149"/>
    </source>
</evidence>
<name>A0A4R7BX22_9HYPH</name>
<organism evidence="5 6">
    <name type="scientific">Enterovirga rhinocerotis</name>
    <dbReference type="NCBI Taxonomy" id="1339210"/>
    <lineage>
        <taxon>Bacteria</taxon>
        <taxon>Pseudomonadati</taxon>
        <taxon>Pseudomonadota</taxon>
        <taxon>Alphaproteobacteria</taxon>
        <taxon>Hyphomicrobiales</taxon>
        <taxon>Methylobacteriaceae</taxon>
        <taxon>Enterovirga</taxon>
    </lineage>
</organism>
<dbReference type="GO" id="GO:0009166">
    <property type="term" value="P:nucleotide catabolic process"/>
    <property type="evidence" value="ECO:0007669"/>
    <property type="project" value="InterPro"/>
</dbReference>
<dbReference type="Pfam" id="PF00149">
    <property type="entry name" value="Metallophos"/>
    <property type="match status" value="1"/>
</dbReference>
<keyword evidence="2" id="KW-0547">Nucleotide-binding</keyword>
<sequence>MSSRISRRGVFAIGAGLPVAFMDTASAQTPVDATAQPTFSLLLVNDIYRMSDVKGRGGFPRLAAIVKAERARGVPMLFCHAGDCFSPSLLSGFDQGEHIVDLTNLIPPDVFVPGNHEFDFGKDIYLKRMAEARFPFFGANMSLADGSPVPGMKSSELYRFGEVTVGLVGLVMEEVPQVSSPGDLRFGPVMETLRREAESLRAKGADILVAVAHTERSVDLEIVRSGLVDILLTGHDHDLAITFDGRTVMVESNEEGNFVTAIDVVARAKGTGLAREVSWTPSFRVHDSAKVEPDPGVARVVATYESNLSSVLDVVVAKNEFQLDSRTSVIRSQETATGNLVAETIREMTGADVALINAGAIRGNAVFAPGSVLRRRELLTELPFANIGILLELSGQDLVAVLEHGLSSLPDPQGRFPQIAGMRFTYNPREPVGRRVKSVEIGGAPLDPVRRYRFGSTHFLLGGGDGYAMLPKATVLIGQNDGKLVPTEVMNRVAEKGVVTARIDGRIAVM</sequence>
<dbReference type="InterPro" id="IPR036907">
    <property type="entry name" value="5'-Nucleotdase_C_sf"/>
</dbReference>
<dbReference type="Proteomes" id="UP000295122">
    <property type="component" value="Unassembled WGS sequence"/>
</dbReference>